<dbReference type="PANTHER" id="PTHR47199">
    <property type="entry name" value="PHOTOSYSTEM II STABILITY/ASSEMBLY FACTOR HCF136, CHLOROPLASTIC"/>
    <property type="match status" value="1"/>
</dbReference>
<accession>A0A1S2VCQ4</accession>
<dbReference type="InterPro" id="IPR036278">
    <property type="entry name" value="Sialidase_sf"/>
</dbReference>
<evidence type="ECO:0000313" key="3">
    <source>
        <dbReference type="Proteomes" id="UP000181790"/>
    </source>
</evidence>
<dbReference type="OrthoDB" id="9813892at2"/>
<feature type="signal peptide" evidence="1">
    <location>
        <begin position="1"/>
        <end position="18"/>
    </location>
</feature>
<proteinExistence type="predicted"/>
<dbReference type="Proteomes" id="UP000181790">
    <property type="component" value="Unassembled WGS sequence"/>
</dbReference>
<feature type="chain" id="PRO_5010277045" evidence="1">
    <location>
        <begin position="19"/>
        <end position="345"/>
    </location>
</feature>
<keyword evidence="3" id="KW-1185">Reference proteome</keyword>
<dbReference type="RefSeq" id="WP_071506371.1">
    <property type="nucleotide sequence ID" value="NZ_MORL01000030.1"/>
</dbReference>
<evidence type="ECO:0000256" key="1">
    <source>
        <dbReference type="SAM" id="SignalP"/>
    </source>
</evidence>
<organism evidence="2 3">
    <name type="scientific">Arsenicibacter rosenii</name>
    <dbReference type="NCBI Taxonomy" id="1750698"/>
    <lineage>
        <taxon>Bacteria</taxon>
        <taxon>Pseudomonadati</taxon>
        <taxon>Bacteroidota</taxon>
        <taxon>Cytophagia</taxon>
        <taxon>Cytophagales</taxon>
        <taxon>Spirosomataceae</taxon>
        <taxon>Arsenicibacter</taxon>
    </lineage>
</organism>
<dbReference type="Pfam" id="PF02012">
    <property type="entry name" value="BNR"/>
    <property type="match status" value="1"/>
</dbReference>
<dbReference type="CDD" id="cd15482">
    <property type="entry name" value="Sialidase_non-viral"/>
    <property type="match status" value="1"/>
</dbReference>
<gene>
    <name evidence="2" type="ORF">BLX24_27085</name>
</gene>
<keyword evidence="1" id="KW-0732">Signal</keyword>
<sequence>MKKLMLCLLFPLTGFAQWQPQQSNTDASFRAVSAVSKAVAWIGGTKGTFVRTTDGGTNWQAGTVKGAEACDFRDVYAVDAQTAYLMAAGPAEQGQARIYKTTDGGNSWQLLCENKQAGVFFDGIDFWSPDEGIVFSDPIGGKWVVLRTQDGGKTWQQVPADNLPAMATGEAAFAASGTSLLARSGKQKQVWIGSGGATSGRVFRSADAGVTWSVAETGLAAGPSAGVFGLWFSKDGRKGIAIGGDYKQEKLASRNVAITQDGGKTWQPGGTTNPAGLKEAIGTLTANRLVAVGPSGTCYTDDFGKTWTPIDESGFHAISCAGGVCWAVGSKGRVAMLTRVPKAGK</sequence>
<dbReference type="InterPro" id="IPR015943">
    <property type="entry name" value="WD40/YVTN_repeat-like_dom_sf"/>
</dbReference>
<dbReference type="AlphaFoldDB" id="A0A1S2VCQ4"/>
<dbReference type="InterPro" id="IPR002860">
    <property type="entry name" value="BNR_rpt"/>
</dbReference>
<dbReference type="Gene3D" id="2.130.10.10">
    <property type="entry name" value="YVTN repeat-like/Quinoprotein amine dehydrogenase"/>
    <property type="match status" value="2"/>
</dbReference>
<reference evidence="2 3" key="1">
    <citation type="submission" date="2016-10" db="EMBL/GenBank/DDBJ databases">
        <title>Arsenicibacter rosenii gen. nov., sp. nov., an efficient arsenic-methylating bacterium isolated from an arsenic-contaminated paddy soil.</title>
        <authorList>
            <person name="Huang K."/>
        </authorList>
    </citation>
    <scope>NUCLEOTIDE SEQUENCE [LARGE SCALE GENOMIC DNA]</scope>
    <source>
        <strain evidence="2 3">SM-1</strain>
    </source>
</reference>
<dbReference type="PANTHER" id="PTHR47199:SF2">
    <property type="entry name" value="PHOTOSYSTEM II STABILITY_ASSEMBLY FACTOR HCF136, CHLOROPLASTIC"/>
    <property type="match status" value="1"/>
</dbReference>
<dbReference type="SUPFAM" id="SSF50939">
    <property type="entry name" value="Sialidases"/>
    <property type="match status" value="1"/>
</dbReference>
<evidence type="ECO:0000313" key="2">
    <source>
        <dbReference type="EMBL" id="OIN56016.1"/>
    </source>
</evidence>
<dbReference type="EMBL" id="MORL01000030">
    <property type="protein sequence ID" value="OIN56016.1"/>
    <property type="molecule type" value="Genomic_DNA"/>
</dbReference>
<protein>
    <submittedName>
        <fullName evidence="2">Oxidoreductase</fullName>
    </submittedName>
</protein>
<name>A0A1S2VCQ4_9BACT</name>
<comment type="caution">
    <text evidence="2">The sequence shown here is derived from an EMBL/GenBank/DDBJ whole genome shotgun (WGS) entry which is preliminary data.</text>
</comment>